<name>A0AAD9L7J6_PAPLA</name>
<evidence type="ECO:0000313" key="3">
    <source>
        <dbReference type="Proteomes" id="UP001182556"/>
    </source>
</evidence>
<accession>A0AAD9L7J6</accession>
<dbReference type="InterPro" id="IPR006680">
    <property type="entry name" value="Amidohydro-rel"/>
</dbReference>
<dbReference type="InterPro" id="IPR032466">
    <property type="entry name" value="Metal_Hydrolase"/>
</dbReference>
<sequence length="277" mass="30576">MTLPPQSWDTHIYLPPDRASTGATSLAGHLVKASPAHNFALCMSITDSPDTLPVFIDTITALNEMHRRARGTVILRPDEMTPTRLRTLQSQGIRSIRLHIVRIAMDLGADIGNVEKVISGTAQRLHGEGLSWPIDAQLSLSTWSRLSELLVKLHQEFGTTFIADHMFCAGPDSAGSKDFGRCLDLVERGIVHVKISGLAKYAPAGIETLRPIIEQVLRCRGGDMALWGSDWPHVDLEGDRAEVDVEEQLSRLKDICQGLGEGYWEKLTVENAQRLLL</sequence>
<comment type="caution">
    <text evidence="2">The sequence shown here is derived from an EMBL/GenBank/DDBJ whole genome shotgun (WGS) entry which is preliminary data.</text>
</comment>
<feature type="domain" description="Amidohydrolase-related" evidence="1">
    <location>
        <begin position="61"/>
        <end position="276"/>
    </location>
</feature>
<keyword evidence="3" id="KW-1185">Reference proteome</keyword>
<dbReference type="GO" id="GO:0016787">
    <property type="term" value="F:hydrolase activity"/>
    <property type="evidence" value="ECO:0007669"/>
    <property type="project" value="InterPro"/>
</dbReference>
<dbReference type="EMBL" id="JAODAN010000003">
    <property type="protein sequence ID" value="KAK1925419.1"/>
    <property type="molecule type" value="Genomic_DNA"/>
</dbReference>
<dbReference type="PANTHER" id="PTHR35563">
    <property type="entry name" value="BARREL METAL-DEPENDENT HYDROLASE, PUTATIVE (AFU_ORTHOLOGUE AFUA_1G16240)-RELATED"/>
    <property type="match status" value="1"/>
</dbReference>
<evidence type="ECO:0000259" key="1">
    <source>
        <dbReference type="Pfam" id="PF04909"/>
    </source>
</evidence>
<organism evidence="2 3">
    <name type="scientific">Papiliotrema laurentii</name>
    <name type="common">Cryptococcus laurentii</name>
    <dbReference type="NCBI Taxonomy" id="5418"/>
    <lineage>
        <taxon>Eukaryota</taxon>
        <taxon>Fungi</taxon>
        <taxon>Dikarya</taxon>
        <taxon>Basidiomycota</taxon>
        <taxon>Agaricomycotina</taxon>
        <taxon>Tremellomycetes</taxon>
        <taxon>Tremellales</taxon>
        <taxon>Rhynchogastremaceae</taxon>
        <taxon>Papiliotrema</taxon>
    </lineage>
</organism>
<dbReference type="Proteomes" id="UP001182556">
    <property type="component" value="Unassembled WGS sequence"/>
</dbReference>
<evidence type="ECO:0000313" key="2">
    <source>
        <dbReference type="EMBL" id="KAK1925419.1"/>
    </source>
</evidence>
<gene>
    <name evidence="2" type="ORF">DB88DRAFT_483853</name>
</gene>
<dbReference type="Gene3D" id="3.20.20.140">
    <property type="entry name" value="Metal-dependent hydrolases"/>
    <property type="match status" value="1"/>
</dbReference>
<reference evidence="2" key="1">
    <citation type="submission" date="2023-02" db="EMBL/GenBank/DDBJ databases">
        <title>Identification and recombinant expression of a fungal hydrolase from Papiliotrema laurentii that hydrolyzes apple cutin and clears colloidal polyester polyurethane.</title>
        <authorList>
            <consortium name="DOE Joint Genome Institute"/>
            <person name="Roman V.A."/>
            <person name="Bojanowski C."/>
            <person name="Crable B.R."/>
            <person name="Wagner D.N."/>
            <person name="Hung C.S."/>
            <person name="Nadeau L.J."/>
            <person name="Schratz L."/>
            <person name="Haridas S."/>
            <person name="Pangilinan J."/>
            <person name="Lipzen A."/>
            <person name="Na H."/>
            <person name="Yan M."/>
            <person name="Ng V."/>
            <person name="Grigoriev I.V."/>
            <person name="Spatafora J.W."/>
            <person name="Barlow D."/>
            <person name="Biffinger J."/>
            <person name="Kelley-Loughnane N."/>
            <person name="Varaljay V.A."/>
            <person name="Crookes-Goodson W.J."/>
        </authorList>
    </citation>
    <scope>NUCLEOTIDE SEQUENCE</scope>
    <source>
        <strain evidence="2">5307AH</strain>
    </source>
</reference>
<dbReference type="Pfam" id="PF04909">
    <property type="entry name" value="Amidohydro_2"/>
    <property type="match status" value="1"/>
</dbReference>
<dbReference type="AlphaFoldDB" id="A0AAD9L7J6"/>
<protein>
    <recommendedName>
        <fullName evidence="1">Amidohydrolase-related domain-containing protein</fullName>
    </recommendedName>
</protein>
<proteinExistence type="predicted"/>
<dbReference type="SUPFAM" id="SSF51556">
    <property type="entry name" value="Metallo-dependent hydrolases"/>
    <property type="match status" value="1"/>
</dbReference>
<dbReference type="InterPro" id="IPR052358">
    <property type="entry name" value="Aro_Compnd_Degr_Hydrolases"/>
</dbReference>
<dbReference type="PANTHER" id="PTHR35563:SF2">
    <property type="entry name" value="BARREL METAL-DEPENDENT HYDROLASE, PUTATIVE (AFU_ORTHOLOGUE AFUA_1G16240)-RELATED"/>
    <property type="match status" value="1"/>
</dbReference>